<dbReference type="SUPFAM" id="SSF53335">
    <property type="entry name" value="S-adenosyl-L-methionine-dependent methyltransferases"/>
    <property type="match status" value="1"/>
</dbReference>
<name>A0ABQ8GVE6_9PEZI</name>
<dbReference type="PANTHER" id="PTHR43591:SF24">
    <property type="entry name" value="2-METHOXY-6-POLYPRENYL-1,4-BENZOQUINOL METHYLASE, MITOCHONDRIAL"/>
    <property type="match status" value="1"/>
</dbReference>
<dbReference type="GO" id="GO:0032259">
    <property type="term" value="P:methylation"/>
    <property type="evidence" value="ECO:0007669"/>
    <property type="project" value="UniProtKB-KW"/>
</dbReference>
<comment type="caution">
    <text evidence="2">The sequence shown here is derived from an EMBL/GenBank/DDBJ whole genome shotgun (WGS) entry which is preliminary data.</text>
</comment>
<dbReference type="CDD" id="cd02440">
    <property type="entry name" value="AdoMet_MTases"/>
    <property type="match status" value="1"/>
</dbReference>
<keyword evidence="2" id="KW-0808">Transferase</keyword>
<dbReference type="Pfam" id="PF13489">
    <property type="entry name" value="Methyltransf_23"/>
    <property type="match status" value="1"/>
</dbReference>
<protein>
    <submittedName>
        <fullName evidence="2">S-adenosyl-L-methionine-dependent methyltransferase</fullName>
    </submittedName>
</protein>
<dbReference type="Proteomes" id="UP000774617">
    <property type="component" value="Unassembled WGS sequence"/>
</dbReference>
<accession>A0ABQ8GVE6</accession>
<dbReference type="EMBL" id="JAGTJR010000001">
    <property type="protein sequence ID" value="KAH7065241.1"/>
    <property type="molecule type" value="Genomic_DNA"/>
</dbReference>
<keyword evidence="2" id="KW-0689">Ribosomal protein</keyword>
<dbReference type="Gene3D" id="3.40.50.150">
    <property type="entry name" value="Vaccinia Virus protein VP39"/>
    <property type="match status" value="1"/>
</dbReference>
<evidence type="ECO:0000256" key="1">
    <source>
        <dbReference type="SAM" id="MobiDB-lite"/>
    </source>
</evidence>
<evidence type="ECO:0000313" key="3">
    <source>
        <dbReference type="Proteomes" id="UP000774617"/>
    </source>
</evidence>
<organism evidence="2 3">
    <name type="scientific">Macrophomina phaseolina</name>
    <dbReference type="NCBI Taxonomy" id="35725"/>
    <lineage>
        <taxon>Eukaryota</taxon>
        <taxon>Fungi</taxon>
        <taxon>Dikarya</taxon>
        <taxon>Ascomycota</taxon>
        <taxon>Pezizomycotina</taxon>
        <taxon>Dothideomycetes</taxon>
        <taxon>Dothideomycetes incertae sedis</taxon>
        <taxon>Botryosphaeriales</taxon>
        <taxon>Botryosphaeriaceae</taxon>
        <taxon>Macrophomina</taxon>
    </lineage>
</organism>
<sequence length="348" mass="39061">MSASLQNEGTVGSDSALATRPGQRELDSEDILRHIPPPDLPWRHPLAGPAAASKPAALDQVNADSDFAVNSPRADAITTSLKSDDVDYRFEHGRRYHAFDEGAYWLPNDEHEADRLDRQNHIWRLTLGGALHAAPVPSDAQNVLDVGTGSGIWAIEYADEHPAAQVVGTDLSAIQPERVPPNVSFVVYNAESDWGFGRKKFDFIHARMLCLGVHSWERFIHQCHAHLKPGGWLELQEVQFPIKCDDNSVTAEDALMKWSVLVHEAAAKRGIDTLASDKFSQQMRDRGFANVTEGYLKWPFENLNRGLQGFSLALFTKVLGWSSEAFELFLVDVRKDMADREKHYYWQM</sequence>
<reference evidence="2 3" key="1">
    <citation type="journal article" date="2021" name="Nat. Commun.">
        <title>Genetic determinants of endophytism in the Arabidopsis root mycobiome.</title>
        <authorList>
            <person name="Mesny F."/>
            <person name="Miyauchi S."/>
            <person name="Thiergart T."/>
            <person name="Pickel B."/>
            <person name="Atanasova L."/>
            <person name="Karlsson M."/>
            <person name="Huettel B."/>
            <person name="Barry K.W."/>
            <person name="Haridas S."/>
            <person name="Chen C."/>
            <person name="Bauer D."/>
            <person name="Andreopoulos W."/>
            <person name="Pangilinan J."/>
            <person name="LaButti K."/>
            <person name="Riley R."/>
            <person name="Lipzen A."/>
            <person name="Clum A."/>
            <person name="Drula E."/>
            <person name="Henrissat B."/>
            <person name="Kohler A."/>
            <person name="Grigoriev I.V."/>
            <person name="Martin F.M."/>
            <person name="Hacquard S."/>
        </authorList>
    </citation>
    <scope>NUCLEOTIDE SEQUENCE [LARGE SCALE GENOMIC DNA]</scope>
    <source>
        <strain evidence="2 3">MPI-SDFR-AT-0080</strain>
    </source>
</reference>
<feature type="compositionally biased region" description="Basic and acidic residues" evidence="1">
    <location>
        <begin position="22"/>
        <end position="33"/>
    </location>
</feature>
<dbReference type="GO" id="GO:0008168">
    <property type="term" value="F:methyltransferase activity"/>
    <property type="evidence" value="ECO:0007669"/>
    <property type="project" value="UniProtKB-KW"/>
</dbReference>
<gene>
    <name evidence="2" type="ORF">B0J12DRAFT_749450</name>
</gene>
<dbReference type="GO" id="GO:0005840">
    <property type="term" value="C:ribosome"/>
    <property type="evidence" value="ECO:0007669"/>
    <property type="project" value="UniProtKB-KW"/>
</dbReference>
<keyword evidence="2" id="KW-0489">Methyltransferase</keyword>
<keyword evidence="2" id="KW-0687">Ribonucleoprotein</keyword>
<evidence type="ECO:0000313" key="2">
    <source>
        <dbReference type="EMBL" id="KAH7065241.1"/>
    </source>
</evidence>
<proteinExistence type="predicted"/>
<dbReference type="PANTHER" id="PTHR43591">
    <property type="entry name" value="METHYLTRANSFERASE"/>
    <property type="match status" value="1"/>
</dbReference>
<feature type="compositionally biased region" description="Polar residues" evidence="1">
    <location>
        <begin position="1"/>
        <end position="13"/>
    </location>
</feature>
<feature type="region of interest" description="Disordered" evidence="1">
    <location>
        <begin position="1"/>
        <end position="53"/>
    </location>
</feature>
<keyword evidence="3" id="KW-1185">Reference proteome</keyword>
<dbReference type="InterPro" id="IPR029063">
    <property type="entry name" value="SAM-dependent_MTases_sf"/>
</dbReference>